<proteinExistence type="predicted"/>
<comment type="caution">
    <text evidence="1">The sequence shown here is derived from an EMBL/GenBank/DDBJ whole genome shotgun (WGS) entry which is preliminary data.</text>
</comment>
<reference evidence="1" key="1">
    <citation type="journal article" date="2020" name="Stud. Mycol.">
        <title>101 Dothideomycetes genomes: a test case for predicting lifestyles and emergence of pathogens.</title>
        <authorList>
            <person name="Haridas S."/>
            <person name="Albert R."/>
            <person name="Binder M."/>
            <person name="Bloem J."/>
            <person name="Labutti K."/>
            <person name="Salamov A."/>
            <person name="Andreopoulos B."/>
            <person name="Baker S."/>
            <person name="Barry K."/>
            <person name="Bills G."/>
            <person name="Bluhm B."/>
            <person name="Cannon C."/>
            <person name="Castanera R."/>
            <person name="Culley D."/>
            <person name="Daum C."/>
            <person name="Ezra D."/>
            <person name="Gonzalez J."/>
            <person name="Henrissat B."/>
            <person name="Kuo A."/>
            <person name="Liang C."/>
            <person name="Lipzen A."/>
            <person name="Lutzoni F."/>
            <person name="Magnuson J."/>
            <person name="Mondo S."/>
            <person name="Nolan M."/>
            <person name="Ohm R."/>
            <person name="Pangilinan J."/>
            <person name="Park H.-J."/>
            <person name="Ramirez L."/>
            <person name="Alfaro M."/>
            <person name="Sun H."/>
            <person name="Tritt A."/>
            <person name="Yoshinaga Y."/>
            <person name="Zwiers L.-H."/>
            <person name="Turgeon B."/>
            <person name="Goodwin S."/>
            <person name="Spatafora J."/>
            <person name="Crous P."/>
            <person name="Grigoriev I."/>
        </authorList>
    </citation>
    <scope>NUCLEOTIDE SEQUENCE</scope>
    <source>
        <strain evidence="1">CBS 690.94</strain>
    </source>
</reference>
<dbReference type="Proteomes" id="UP000799764">
    <property type="component" value="Unassembled WGS sequence"/>
</dbReference>
<dbReference type="AlphaFoldDB" id="A0A9P4PPP0"/>
<gene>
    <name evidence="1" type="ORF">P171DRAFT_237988</name>
</gene>
<evidence type="ECO:0000313" key="2">
    <source>
        <dbReference type="Proteomes" id="UP000799764"/>
    </source>
</evidence>
<protein>
    <submittedName>
        <fullName evidence="1">Uncharacterized protein</fullName>
    </submittedName>
</protein>
<name>A0A9P4PPP0_9PLEO</name>
<sequence>MPGFVATAFGTAQVVLLKNCGVRRVLQLVWRRVACFCCAQMSDIRFRLSSRCVLEDAMLTRLHTTWPRSRHAHPDALETVVRARAWWPSVRGASDVQQERNVARVRAATNTVLTVRLQRLLVRGAPLFAAKFAMNIRSRTGILIAGALSWALEDVGWSL</sequence>
<dbReference type="OrthoDB" id="10686337at2759"/>
<keyword evidence="2" id="KW-1185">Reference proteome</keyword>
<evidence type="ECO:0000313" key="1">
    <source>
        <dbReference type="EMBL" id="KAF2446714.1"/>
    </source>
</evidence>
<organism evidence="1 2">
    <name type="scientific">Karstenula rhodostoma CBS 690.94</name>
    <dbReference type="NCBI Taxonomy" id="1392251"/>
    <lineage>
        <taxon>Eukaryota</taxon>
        <taxon>Fungi</taxon>
        <taxon>Dikarya</taxon>
        <taxon>Ascomycota</taxon>
        <taxon>Pezizomycotina</taxon>
        <taxon>Dothideomycetes</taxon>
        <taxon>Pleosporomycetidae</taxon>
        <taxon>Pleosporales</taxon>
        <taxon>Massarineae</taxon>
        <taxon>Didymosphaeriaceae</taxon>
        <taxon>Karstenula</taxon>
    </lineage>
</organism>
<accession>A0A9P4PPP0</accession>
<dbReference type="EMBL" id="MU001497">
    <property type="protein sequence ID" value="KAF2446714.1"/>
    <property type="molecule type" value="Genomic_DNA"/>
</dbReference>